<keyword evidence="2" id="KW-0540">Nuclease</keyword>
<gene>
    <name evidence="5" type="ORF">MACH16_27500</name>
</gene>
<keyword evidence="1" id="KW-1277">Toxin-antitoxin system</keyword>
<protein>
    <recommendedName>
        <fullName evidence="7">DUF86 domain-containing protein</fullName>
    </recommendedName>
</protein>
<dbReference type="Gene3D" id="1.20.120.580">
    <property type="entry name" value="bsu32300-like"/>
    <property type="match status" value="1"/>
</dbReference>
<evidence type="ECO:0000256" key="3">
    <source>
        <dbReference type="ARBA" id="ARBA00022801"/>
    </source>
</evidence>
<evidence type="ECO:0000256" key="4">
    <source>
        <dbReference type="ARBA" id="ARBA00024207"/>
    </source>
</evidence>
<reference evidence="5 6" key="1">
    <citation type="submission" date="2023-01" db="EMBL/GenBank/DDBJ databases">
        <title>Complete genome sequence of Marinomonas pontica strain 200518_36.</title>
        <authorList>
            <person name="Ueki S."/>
            <person name="Gajardo G."/>
            <person name="Maruyama F."/>
        </authorList>
    </citation>
    <scope>NUCLEOTIDE SEQUENCE [LARGE SCALE GENOMIC DNA]</scope>
    <source>
        <strain evidence="5 6">200518_36</strain>
    </source>
</reference>
<evidence type="ECO:0000313" key="6">
    <source>
        <dbReference type="Proteomes" id="UP001307608"/>
    </source>
</evidence>
<dbReference type="RefSeq" id="WP_338268939.1">
    <property type="nucleotide sequence ID" value="NZ_AP027271.1"/>
</dbReference>
<keyword evidence="6" id="KW-1185">Reference proteome</keyword>
<evidence type="ECO:0000256" key="2">
    <source>
        <dbReference type="ARBA" id="ARBA00022722"/>
    </source>
</evidence>
<evidence type="ECO:0008006" key="7">
    <source>
        <dbReference type="Google" id="ProtNLM"/>
    </source>
</evidence>
<keyword evidence="3" id="KW-0378">Hydrolase</keyword>
<dbReference type="PANTHER" id="PTHR33397">
    <property type="entry name" value="UPF0331 PROTEIN YUTE"/>
    <property type="match status" value="1"/>
</dbReference>
<name>A0ABM8FIU8_9GAMM</name>
<proteinExistence type="inferred from homology"/>
<comment type="similarity">
    <text evidence="4">Belongs to the HepT RNase toxin family.</text>
</comment>
<accession>A0ABM8FIU8</accession>
<dbReference type="Proteomes" id="UP001307608">
    <property type="component" value="Chromosome"/>
</dbReference>
<evidence type="ECO:0000256" key="1">
    <source>
        <dbReference type="ARBA" id="ARBA00022649"/>
    </source>
</evidence>
<dbReference type="PANTHER" id="PTHR33397:SF5">
    <property type="entry name" value="RNASE YUTE-RELATED"/>
    <property type="match status" value="1"/>
</dbReference>
<evidence type="ECO:0000313" key="5">
    <source>
        <dbReference type="EMBL" id="BDX04002.1"/>
    </source>
</evidence>
<dbReference type="NCBIfam" id="NF047751">
    <property type="entry name" value="HepT_toxin"/>
    <property type="match status" value="1"/>
</dbReference>
<dbReference type="SUPFAM" id="SSF81593">
    <property type="entry name" value="Nucleotidyltransferase substrate binding subunit/domain"/>
    <property type="match status" value="1"/>
</dbReference>
<sequence>MTESTDRVGLQHYLTEIKKHKQTYRHELDELRQDLIADNFRSRDYLAVERLLQVYTELCIGLAKHCLKNLQGHSATDAYQTFSQLREQGFLNSDELQEWKKIIGLRNGLVHDYLKIDLSILERIIKESHYTQLDTFSDKAIKFLNAPAPLSP</sequence>
<dbReference type="EMBL" id="AP027271">
    <property type="protein sequence ID" value="BDX04002.1"/>
    <property type="molecule type" value="Genomic_DNA"/>
</dbReference>
<dbReference type="InterPro" id="IPR008201">
    <property type="entry name" value="HepT-like"/>
</dbReference>
<dbReference type="Pfam" id="PF01934">
    <property type="entry name" value="HepT-like"/>
    <property type="match status" value="1"/>
</dbReference>
<organism evidence="5 6">
    <name type="scientific">Marinomonas pontica</name>
    <dbReference type="NCBI Taxonomy" id="264739"/>
    <lineage>
        <taxon>Bacteria</taxon>
        <taxon>Pseudomonadati</taxon>
        <taxon>Pseudomonadota</taxon>
        <taxon>Gammaproteobacteria</taxon>
        <taxon>Oceanospirillales</taxon>
        <taxon>Oceanospirillaceae</taxon>
        <taxon>Marinomonas</taxon>
    </lineage>
</organism>
<dbReference type="InterPro" id="IPR037038">
    <property type="entry name" value="HepT-like_sf"/>
</dbReference>
<dbReference type="InterPro" id="IPR052379">
    <property type="entry name" value="Type_VII_TA_RNase"/>
</dbReference>